<dbReference type="HAMAP" id="MF_00339">
    <property type="entry name" value="Phosphofructokinase_I_B1"/>
    <property type="match status" value="1"/>
</dbReference>
<comment type="catalytic activity">
    <reaction evidence="14 15">
        <text>beta-D-fructose 6-phosphate + ATP = beta-D-fructose 1,6-bisphosphate + ADP + H(+)</text>
        <dbReference type="Rhea" id="RHEA:16109"/>
        <dbReference type="ChEBI" id="CHEBI:15378"/>
        <dbReference type="ChEBI" id="CHEBI:30616"/>
        <dbReference type="ChEBI" id="CHEBI:32966"/>
        <dbReference type="ChEBI" id="CHEBI:57634"/>
        <dbReference type="ChEBI" id="CHEBI:456216"/>
        <dbReference type="EC" id="2.7.1.11"/>
    </reaction>
</comment>
<evidence type="ECO:0000256" key="4">
    <source>
        <dbReference type="ARBA" id="ARBA00004679"/>
    </source>
</evidence>
<keyword evidence="8 15" id="KW-0479">Metal-binding</keyword>
<keyword evidence="12 15" id="KW-0460">Magnesium</keyword>
<dbReference type="InterPro" id="IPR035966">
    <property type="entry name" value="PKF_sf"/>
</dbReference>
<dbReference type="UniPathway" id="UPA00109">
    <property type="reaction ID" value="UER00182"/>
</dbReference>
<feature type="active site" description="Proton acceptor" evidence="15">
    <location>
        <position position="127"/>
    </location>
</feature>
<dbReference type="FunFam" id="3.40.50.450:FF:000001">
    <property type="entry name" value="ATP-dependent 6-phosphofructokinase"/>
    <property type="match status" value="1"/>
</dbReference>
<feature type="binding site" evidence="15">
    <location>
        <begin position="102"/>
        <end position="105"/>
    </location>
    <ligand>
        <name>ATP</name>
        <dbReference type="ChEBI" id="CHEBI:30616"/>
    </ligand>
</feature>
<feature type="binding site" description="in other chain" evidence="15">
    <location>
        <begin position="169"/>
        <end position="171"/>
    </location>
    <ligand>
        <name>substrate</name>
        <note>ligand shared between dimeric partners</note>
    </ligand>
</feature>
<comment type="pathway">
    <text evidence="4 15">Carbohydrate degradation; glycolysis; D-glyceraldehyde 3-phosphate and glycerone phosphate from D-glucose: step 3/4.</text>
</comment>
<dbReference type="InterPro" id="IPR012003">
    <property type="entry name" value="ATP_PFK_prok-type"/>
</dbReference>
<reference evidence="17 18" key="1">
    <citation type="submission" date="2018-03" db="EMBL/GenBank/DDBJ databases">
        <title>Bacillus urumqiensis sp. nov., a moderately haloalkaliphilic bacterium isolated from a salt lake.</title>
        <authorList>
            <person name="Zhao B."/>
            <person name="Liao Z."/>
        </authorList>
    </citation>
    <scope>NUCLEOTIDE SEQUENCE [LARGE SCALE GENOMIC DNA]</scope>
    <source>
        <strain evidence="17 18">BZ-SZ-XJ18</strain>
    </source>
</reference>
<feature type="binding site" evidence="15">
    <location>
        <position position="243"/>
    </location>
    <ligand>
        <name>substrate</name>
        <note>ligand shared between dimeric partners</note>
    </ligand>
</feature>
<dbReference type="GO" id="GO:0016208">
    <property type="term" value="F:AMP binding"/>
    <property type="evidence" value="ECO:0007669"/>
    <property type="project" value="TreeGrafter"/>
</dbReference>
<evidence type="ECO:0000259" key="16">
    <source>
        <dbReference type="Pfam" id="PF00365"/>
    </source>
</evidence>
<evidence type="ECO:0000256" key="1">
    <source>
        <dbReference type="ARBA" id="ARBA00001946"/>
    </source>
</evidence>
<dbReference type="GO" id="GO:0006002">
    <property type="term" value="P:fructose 6-phosphate metabolic process"/>
    <property type="evidence" value="ECO:0007669"/>
    <property type="project" value="UniProtKB-UniRule"/>
</dbReference>
<comment type="cofactor">
    <cofactor evidence="1 15">
        <name>Mg(2+)</name>
        <dbReference type="ChEBI" id="CHEBI:18420"/>
    </cofactor>
</comment>
<evidence type="ECO:0000256" key="6">
    <source>
        <dbReference type="ARBA" id="ARBA00022533"/>
    </source>
</evidence>
<evidence type="ECO:0000256" key="8">
    <source>
        <dbReference type="ARBA" id="ARBA00022723"/>
    </source>
</evidence>
<evidence type="ECO:0000256" key="7">
    <source>
        <dbReference type="ARBA" id="ARBA00022679"/>
    </source>
</evidence>
<dbReference type="OrthoDB" id="9802503at2"/>
<gene>
    <name evidence="15 17" type="primary">pfkA</name>
    <name evidence="17" type="ORF">C6I21_02960</name>
</gene>
<organism evidence="17 18">
    <name type="scientific">Alkalicoccus urumqiensis</name>
    <name type="common">Bacillus urumqiensis</name>
    <dbReference type="NCBI Taxonomy" id="1548213"/>
    <lineage>
        <taxon>Bacteria</taxon>
        <taxon>Bacillati</taxon>
        <taxon>Bacillota</taxon>
        <taxon>Bacilli</taxon>
        <taxon>Bacillales</taxon>
        <taxon>Bacillaceae</taxon>
        <taxon>Alkalicoccus</taxon>
    </lineage>
</organism>
<dbReference type="SUPFAM" id="SSF53784">
    <property type="entry name" value="Phosphofructokinase"/>
    <property type="match status" value="1"/>
</dbReference>
<dbReference type="EMBL" id="PVNS01000002">
    <property type="protein sequence ID" value="PRO66897.1"/>
    <property type="molecule type" value="Genomic_DNA"/>
</dbReference>
<dbReference type="GO" id="GO:0005945">
    <property type="term" value="C:6-phosphofructokinase complex"/>
    <property type="evidence" value="ECO:0007669"/>
    <property type="project" value="TreeGrafter"/>
</dbReference>
<feature type="binding site" evidence="15">
    <location>
        <begin position="72"/>
        <end position="73"/>
    </location>
    <ligand>
        <name>ATP</name>
        <dbReference type="ChEBI" id="CHEBI:30616"/>
    </ligand>
</feature>
<accession>A0A2P6MKT2</accession>
<dbReference type="PANTHER" id="PTHR13697">
    <property type="entry name" value="PHOSPHOFRUCTOKINASE"/>
    <property type="match status" value="1"/>
</dbReference>
<comment type="function">
    <text evidence="2 15">Catalyzes the phosphorylation of D-fructose 6-phosphate to fructose 1,6-bisphosphate by ATP, the first committing step of glycolysis.</text>
</comment>
<feature type="binding site" description="in other chain" evidence="15">
    <location>
        <begin position="185"/>
        <end position="187"/>
    </location>
    <ligand>
        <name>ADP</name>
        <dbReference type="ChEBI" id="CHEBI:456216"/>
        <note>allosteric activator; ligand shared between dimeric partners</note>
    </ligand>
</feature>
<dbReference type="GO" id="GO:0042802">
    <property type="term" value="F:identical protein binding"/>
    <property type="evidence" value="ECO:0007669"/>
    <property type="project" value="TreeGrafter"/>
</dbReference>
<comment type="subcellular location">
    <subcellularLocation>
        <location evidence="3 15">Cytoplasm</location>
    </subcellularLocation>
</comment>
<dbReference type="Gene3D" id="3.40.50.460">
    <property type="entry name" value="Phosphofructokinase domain"/>
    <property type="match status" value="1"/>
</dbReference>
<dbReference type="GO" id="GO:0048029">
    <property type="term" value="F:monosaccharide binding"/>
    <property type="evidence" value="ECO:0007669"/>
    <property type="project" value="TreeGrafter"/>
</dbReference>
<dbReference type="GO" id="GO:0046872">
    <property type="term" value="F:metal ion binding"/>
    <property type="evidence" value="ECO:0007669"/>
    <property type="project" value="UniProtKB-KW"/>
</dbReference>
<comment type="similarity">
    <text evidence="15">Belongs to the phosphofructokinase type A (PFKA) family. ATP-dependent PFK group I subfamily. Prokaryotic clade 'B1' sub-subfamily.</text>
</comment>
<keyword evidence="6 15" id="KW-0021">Allosteric enzyme</keyword>
<evidence type="ECO:0000313" key="17">
    <source>
        <dbReference type="EMBL" id="PRO66897.1"/>
    </source>
</evidence>
<evidence type="ECO:0000256" key="10">
    <source>
        <dbReference type="ARBA" id="ARBA00022777"/>
    </source>
</evidence>
<dbReference type="GO" id="GO:0030388">
    <property type="term" value="P:fructose 1,6-bisphosphate metabolic process"/>
    <property type="evidence" value="ECO:0007669"/>
    <property type="project" value="TreeGrafter"/>
</dbReference>
<keyword evidence="18" id="KW-1185">Reference proteome</keyword>
<feature type="binding site" description="in other chain" evidence="15">
    <location>
        <begin position="125"/>
        <end position="127"/>
    </location>
    <ligand>
        <name>substrate</name>
        <note>ligand shared between dimeric partners</note>
    </ligand>
</feature>
<evidence type="ECO:0000256" key="14">
    <source>
        <dbReference type="ARBA" id="ARBA00048070"/>
    </source>
</evidence>
<comment type="subunit">
    <text evidence="15">Homotetramer.</text>
</comment>
<evidence type="ECO:0000256" key="15">
    <source>
        <dbReference type="HAMAP-Rule" id="MF_00339"/>
    </source>
</evidence>
<keyword evidence="13 15" id="KW-0324">Glycolysis</keyword>
<dbReference type="NCBIfam" id="NF002872">
    <property type="entry name" value="PRK03202.1"/>
    <property type="match status" value="1"/>
</dbReference>
<keyword evidence="7 15" id="KW-0808">Transferase</keyword>
<dbReference type="Pfam" id="PF00365">
    <property type="entry name" value="PFK"/>
    <property type="match status" value="1"/>
</dbReference>
<dbReference type="NCBIfam" id="TIGR02482">
    <property type="entry name" value="PFKA_ATP"/>
    <property type="match status" value="1"/>
</dbReference>
<keyword evidence="9 15" id="KW-0547">Nucleotide-binding</keyword>
<dbReference type="AlphaFoldDB" id="A0A2P6MKT2"/>
<keyword evidence="11 15" id="KW-0067">ATP-binding</keyword>
<evidence type="ECO:0000313" key="18">
    <source>
        <dbReference type="Proteomes" id="UP000243650"/>
    </source>
</evidence>
<dbReference type="GO" id="GO:0003872">
    <property type="term" value="F:6-phosphofructokinase activity"/>
    <property type="evidence" value="ECO:0007669"/>
    <property type="project" value="UniProtKB-UniRule"/>
</dbReference>
<evidence type="ECO:0000256" key="5">
    <source>
        <dbReference type="ARBA" id="ARBA00022490"/>
    </source>
</evidence>
<keyword evidence="5 15" id="KW-0963">Cytoplasm</keyword>
<evidence type="ECO:0000256" key="9">
    <source>
        <dbReference type="ARBA" id="ARBA00022741"/>
    </source>
</evidence>
<dbReference type="Proteomes" id="UP000243650">
    <property type="component" value="Unassembled WGS sequence"/>
</dbReference>
<dbReference type="EC" id="2.7.1.11" evidence="15"/>
<keyword evidence="10 15" id="KW-0418">Kinase</keyword>
<dbReference type="InterPro" id="IPR000023">
    <property type="entry name" value="Phosphofructokinase_dom"/>
</dbReference>
<dbReference type="FunFam" id="3.40.50.460:FF:000002">
    <property type="entry name" value="ATP-dependent 6-phosphofructokinase"/>
    <property type="match status" value="1"/>
</dbReference>
<evidence type="ECO:0000256" key="11">
    <source>
        <dbReference type="ARBA" id="ARBA00022840"/>
    </source>
</evidence>
<name>A0A2P6MKT2_ALKUR</name>
<dbReference type="GO" id="GO:0005524">
    <property type="term" value="F:ATP binding"/>
    <property type="evidence" value="ECO:0007669"/>
    <property type="project" value="UniProtKB-UniRule"/>
</dbReference>
<feature type="binding site" evidence="15">
    <location>
        <position position="11"/>
    </location>
    <ligand>
        <name>ATP</name>
        <dbReference type="ChEBI" id="CHEBI:30616"/>
    </ligand>
</feature>
<sequence>MKNIAVLTSGGDSPGMNAAIRAVVRSAVYYNMQVYGIQRGYEGLMHGDIKRLTASSVGDIIHKGGTILKTARSPRFMTEEGRNQAFYQLRRHQIDGLVVIGGDGSFRGAQTLQGSGTATIGIPGTIDNDLAYTDYTIGFDTAVNTVLEAVTKIRDTSSSHEKTTIIEVMGRNCGDLAVYAGVAGGAESIIIPENPVTYEDVIHKLDEGRARGREHHIIMLAEGAGSASNLQQQIVEETGEEARVTVLGFIQRGGDPTASDRLLASRMGLRAVEELRAGTSDHVIGIDRGELFAESINTALTAESKGNEELMRLSSILSV</sequence>
<dbReference type="PRINTS" id="PR00476">
    <property type="entry name" value="PHFRCTKINASE"/>
</dbReference>
<evidence type="ECO:0000256" key="13">
    <source>
        <dbReference type="ARBA" id="ARBA00023152"/>
    </source>
</evidence>
<evidence type="ECO:0000256" key="3">
    <source>
        <dbReference type="ARBA" id="ARBA00004496"/>
    </source>
</evidence>
<feature type="binding site" description="in other chain" evidence="15">
    <location>
        <position position="154"/>
    </location>
    <ligand>
        <name>ADP</name>
        <dbReference type="ChEBI" id="CHEBI:456216"/>
        <note>allosteric activator; ligand shared between dimeric partners</note>
    </ligand>
</feature>
<dbReference type="PANTHER" id="PTHR13697:SF4">
    <property type="entry name" value="ATP-DEPENDENT 6-PHOSPHOFRUCTOKINASE"/>
    <property type="match status" value="1"/>
</dbReference>
<comment type="activity regulation">
    <text evidence="15">Allosterically activated by ADP and other diphosphonucleosides, and allosterically inhibited by phosphoenolpyruvate.</text>
</comment>
<dbReference type="RefSeq" id="WP_105957933.1">
    <property type="nucleotide sequence ID" value="NZ_PVNS01000002.1"/>
</dbReference>
<dbReference type="Gene3D" id="3.40.50.450">
    <property type="match status" value="1"/>
</dbReference>
<feature type="binding site" description="in other chain" evidence="15">
    <location>
        <position position="211"/>
    </location>
    <ligand>
        <name>ADP</name>
        <dbReference type="ChEBI" id="CHEBI:456216"/>
        <note>allosteric activator; ligand shared between dimeric partners</note>
    </ligand>
</feature>
<proteinExistence type="inferred from homology"/>
<dbReference type="PIRSF" id="PIRSF000532">
    <property type="entry name" value="ATP_PFK_prok"/>
    <property type="match status" value="1"/>
</dbReference>
<feature type="binding site" evidence="15">
    <location>
        <position position="103"/>
    </location>
    <ligand>
        <name>Mg(2+)</name>
        <dbReference type="ChEBI" id="CHEBI:18420"/>
        <note>catalytic</note>
    </ligand>
</feature>
<feature type="domain" description="Phosphofructokinase" evidence="16">
    <location>
        <begin position="3"/>
        <end position="273"/>
    </location>
</feature>
<evidence type="ECO:0000256" key="2">
    <source>
        <dbReference type="ARBA" id="ARBA00002659"/>
    </source>
</evidence>
<feature type="binding site" evidence="15">
    <location>
        <begin position="21"/>
        <end position="25"/>
    </location>
    <ligand>
        <name>ADP</name>
        <dbReference type="ChEBI" id="CHEBI:456216"/>
        <note>allosteric activator; ligand shared between dimeric partners</note>
    </ligand>
</feature>
<feature type="binding site" description="in other chain" evidence="15">
    <location>
        <position position="222"/>
    </location>
    <ligand>
        <name>substrate</name>
        <note>ligand shared between dimeric partners</note>
    </ligand>
</feature>
<protein>
    <recommendedName>
        <fullName evidence="15">ATP-dependent 6-phosphofructokinase</fullName>
        <shortName evidence="15">ATP-PFK</shortName>
        <shortName evidence="15">Phosphofructokinase</shortName>
        <ecNumber evidence="15">2.7.1.11</ecNumber>
    </recommendedName>
    <alternativeName>
        <fullName evidence="15">Phosphohexokinase</fullName>
    </alternativeName>
</protein>
<comment type="caution">
    <text evidence="17">The sequence shown here is derived from an EMBL/GenBank/DDBJ whole genome shotgun (WGS) entry which is preliminary data.</text>
</comment>
<dbReference type="GO" id="GO:0070095">
    <property type="term" value="F:fructose-6-phosphate binding"/>
    <property type="evidence" value="ECO:0007669"/>
    <property type="project" value="TreeGrafter"/>
</dbReference>
<dbReference type="GO" id="GO:0061621">
    <property type="term" value="P:canonical glycolysis"/>
    <property type="evidence" value="ECO:0007669"/>
    <property type="project" value="TreeGrafter"/>
</dbReference>
<dbReference type="InterPro" id="IPR022953">
    <property type="entry name" value="ATP_PFK"/>
</dbReference>
<dbReference type="InterPro" id="IPR012828">
    <property type="entry name" value="PFKA_ATP_prok"/>
</dbReference>
<evidence type="ECO:0000256" key="12">
    <source>
        <dbReference type="ARBA" id="ARBA00022842"/>
    </source>
</evidence>
<comment type="caution">
    <text evidence="15">Lacks conserved residue(s) required for the propagation of feature annotation.</text>
</comment>